<gene>
    <name evidence="1" type="ORF">BGP80_16040</name>
</gene>
<reference evidence="1 2" key="2">
    <citation type="submission" date="2018-03" db="EMBL/GenBank/DDBJ databases">
        <title>Draft genome of Pseudomonas putida strain KT-27.</title>
        <authorList>
            <person name="Yoshizawa S."/>
            <person name="Khan N.H."/>
            <person name="Nishimura M."/>
            <person name="Chiura H.X."/>
            <person name="Ogura Y."/>
            <person name="Hayashi T."/>
            <person name="Kogure K."/>
        </authorList>
    </citation>
    <scope>NUCLEOTIDE SEQUENCE [LARGE SCALE GENOMIC DNA]</scope>
    <source>
        <strain evidence="1 2">KT-27</strain>
    </source>
</reference>
<sequence length="68" mass="7793">MLQACEFQAPDLAEYRYALYCCSQSLGLSHEPQPPVALYRDEQSARLHGVRMWPSAFEVVDLQGEHRP</sequence>
<name>A0A2S3WFH8_PSEPU</name>
<dbReference type="Proteomes" id="UP000237194">
    <property type="component" value="Unassembled WGS sequence"/>
</dbReference>
<protein>
    <submittedName>
        <fullName evidence="1">Uncharacterized protein</fullName>
    </submittedName>
</protein>
<dbReference type="RefSeq" id="WP_103437446.1">
    <property type="nucleotide sequence ID" value="NZ_MIND01000018.1"/>
</dbReference>
<organism evidence="1 2">
    <name type="scientific">Pseudomonas putida</name>
    <name type="common">Arthrobacter siderocapsulatus</name>
    <dbReference type="NCBI Taxonomy" id="303"/>
    <lineage>
        <taxon>Bacteria</taxon>
        <taxon>Pseudomonadati</taxon>
        <taxon>Pseudomonadota</taxon>
        <taxon>Gammaproteobacteria</taxon>
        <taxon>Pseudomonadales</taxon>
        <taxon>Pseudomonadaceae</taxon>
        <taxon>Pseudomonas</taxon>
    </lineage>
</organism>
<evidence type="ECO:0000313" key="1">
    <source>
        <dbReference type="EMBL" id="POF89388.1"/>
    </source>
</evidence>
<reference evidence="1 2" key="1">
    <citation type="submission" date="2016-08" db="EMBL/GenBank/DDBJ databases">
        <authorList>
            <person name="Seilhamer J.J."/>
        </authorList>
    </citation>
    <scope>NUCLEOTIDE SEQUENCE [LARGE SCALE GENOMIC DNA]</scope>
    <source>
        <strain evidence="1 2">KT-27</strain>
    </source>
</reference>
<dbReference type="AlphaFoldDB" id="A0A2S3WFH8"/>
<proteinExistence type="predicted"/>
<evidence type="ECO:0000313" key="2">
    <source>
        <dbReference type="Proteomes" id="UP000237194"/>
    </source>
</evidence>
<comment type="caution">
    <text evidence="1">The sequence shown here is derived from an EMBL/GenBank/DDBJ whole genome shotgun (WGS) entry which is preliminary data.</text>
</comment>
<accession>A0A2S3WFH8</accession>
<dbReference type="EMBL" id="MIND01000018">
    <property type="protein sequence ID" value="POF89388.1"/>
    <property type="molecule type" value="Genomic_DNA"/>
</dbReference>